<dbReference type="GO" id="GO:0004089">
    <property type="term" value="F:carbonate dehydratase activity"/>
    <property type="evidence" value="ECO:0007669"/>
    <property type="project" value="InterPro"/>
</dbReference>
<evidence type="ECO:0000259" key="2">
    <source>
        <dbReference type="PROSITE" id="PS51144"/>
    </source>
</evidence>
<dbReference type="PANTHER" id="PTHR18952:SF176">
    <property type="entry name" value="CARBONIC ANHYDRASE"/>
    <property type="match status" value="1"/>
</dbReference>
<dbReference type="Proteomes" id="UP000887574">
    <property type="component" value="Unplaced"/>
</dbReference>
<dbReference type="InterPro" id="IPR036398">
    <property type="entry name" value="CA_dom_sf"/>
</dbReference>
<dbReference type="GO" id="GO:0005737">
    <property type="term" value="C:cytoplasm"/>
    <property type="evidence" value="ECO:0007669"/>
    <property type="project" value="TreeGrafter"/>
</dbReference>
<dbReference type="InterPro" id="IPR001148">
    <property type="entry name" value="CA_dom"/>
</dbReference>
<dbReference type="SMART" id="SM01057">
    <property type="entry name" value="Carb_anhydrase"/>
    <property type="match status" value="1"/>
</dbReference>
<evidence type="ECO:0000256" key="1">
    <source>
        <dbReference type="ARBA" id="ARBA00010718"/>
    </source>
</evidence>
<evidence type="ECO:0000313" key="3">
    <source>
        <dbReference type="Proteomes" id="UP000887574"/>
    </source>
</evidence>
<dbReference type="PROSITE" id="PS51144">
    <property type="entry name" value="ALPHA_CA_2"/>
    <property type="match status" value="1"/>
</dbReference>
<sequence>MAFLGQLQAKFNEIKTQLPQVIEQANKAKQNLVPVLNKCTQQLDSLGKILQNVDRKQSPIDLLPSITAYDSSLEAATFKLNYDENCQLVLHNLGSCISIKYPPEKNSTDMEVSFLPGEEFHLEQVDFHWGTEPMNGSEHSVGGVGYAGEVQLIHRNVKYPTMELAFKQPNGVLAFAVFLNESHDDNLNLIPLTKVLSNISYNGTQSGLNSFRVAQLVPGNEKNKEFWVYEGSETIEPYREVMKFIIFRSAVPISSIQLEKLRELHQSRAEDEVEKRMISIRPLQPPNSRIVRSSFKNVAQLNDINAN</sequence>
<dbReference type="AlphaFoldDB" id="A0A915ER15"/>
<dbReference type="GO" id="GO:0008270">
    <property type="term" value="F:zinc ion binding"/>
    <property type="evidence" value="ECO:0007669"/>
    <property type="project" value="InterPro"/>
</dbReference>
<keyword evidence="3" id="KW-1185">Reference proteome</keyword>
<protein>
    <submittedName>
        <fullName evidence="4">Alpha-carbonic anhydrase domain-containing protein</fullName>
    </submittedName>
</protein>
<accession>A0A915ER15</accession>
<evidence type="ECO:0000313" key="4">
    <source>
        <dbReference type="WBParaSite" id="jg8437"/>
    </source>
</evidence>
<dbReference type="WBParaSite" id="jg8437">
    <property type="protein sequence ID" value="jg8437"/>
    <property type="gene ID" value="jg8437"/>
</dbReference>
<name>A0A915ER15_9BILA</name>
<dbReference type="PANTHER" id="PTHR18952">
    <property type="entry name" value="CARBONIC ANHYDRASE"/>
    <property type="match status" value="1"/>
</dbReference>
<comment type="similarity">
    <text evidence="1">Belongs to the alpha-carbonic anhydrase family.</text>
</comment>
<feature type="domain" description="Alpha-carbonic anhydrase" evidence="2">
    <location>
        <begin position="37"/>
        <end position="295"/>
    </location>
</feature>
<organism evidence="3 4">
    <name type="scientific">Ditylenchus dipsaci</name>
    <dbReference type="NCBI Taxonomy" id="166011"/>
    <lineage>
        <taxon>Eukaryota</taxon>
        <taxon>Metazoa</taxon>
        <taxon>Ecdysozoa</taxon>
        <taxon>Nematoda</taxon>
        <taxon>Chromadorea</taxon>
        <taxon>Rhabditida</taxon>
        <taxon>Tylenchina</taxon>
        <taxon>Tylenchomorpha</taxon>
        <taxon>Sphaerularioidea</taxon>
        <taxon>Anguinidae</taxon>
        <taxon>Anguininae</taxon>
        <taxon>Ditylenchus</taxon>
    </lineage>
</organism>
<dbReference type="Gene3D" id="3.10.200.10">
    <property type="entry name" value="Alpha carbonic anhydrase"/>
    <property type="match status" value="1"/>
</dbReference>
<proteinExistence type="inferred from homology"/>
<dbReference type="Pfam" id="PF00194">
    <property type="entry name" value="Carb_anhydrase"/>
    <property type="match status" value="1"/>
</dbReference>
<dbReference type="InterPro" id="IPR023561">
    <property type="entry name" value="Carbonic_anhydrase_a-class"/>
</dbReference>
<reference evidence="4" key="1">
    <citation type="submission" date="2022-11" db="UniProtKB">
        <authorList>
            <consortium name="WormBaseParasite"/>
        </authorList>
    </citation>
    <scope>IDENTIFICATION</scope>
</reference>
<dbReference type="SUPFAM" id="SSF51069">
    <property type="entry name" value="Carbonic anhydrase"/>
    <property type="match status" value="1"/>
</dbReference>